<proteinExistence type="predicted"/>
<accession>A0A4Q9LCJ6</accession>
<protein>
    <submittedName>
        <fullName evidence="1">Uncharacterized protein</fullName>
    </submittedName>
</protein>
<dbReference type="EMBL" id="PIXR01000655">
    <property type="protein sequence ID" value="TBU05609.1"/>
    <property type="molecule type" value="Genomic_DNA"/>
</dbReference>
<sequence>MNFNDDNLKDINKYLISPPPPLPSLKKIPLEIQHDFTAHDDSLDSKIPKKLYTPILSVLNIDLFSYVFEELKDGLNENVDNQVLPLEEDEFVLRNNLQSIKEERVVEDTCIKWNEMIEKTFENVNIYEFKEIDKRVEDIKIEKKQIDGMMEEADDNTSDYKDSEIEVVNNHRNEENINLPNEIETVLDVFPGEMRLLGATFLNDEPENIELKNLKNSFGGYSNIITNGDKTYSNLPQDMSEYLLFEIKEDKILYHKIESNLKLNSIKTKNLTKNAE</sequence>
<dbReference type="AlphaFoldDB" id="A0A4Q9LCJ6"/>
<evidence type="ECO:0000313" key="2">
    <source>
        <dbReference type="Proteomes" id="UP000293045"/>
    </source>
</evidence>
<dbReference type="VEuPathDB" id="MicrosporidiaDB:CWI39_0655p0010"/>
<name>A0A4Q9LCJ6_9MICR</name>
<evidence type="ECO:0000313" key="1">
    <source>
        <dbReference type="EMBL" id="TBU05609.1"/>
    </source>
</evidence>
<reference evidence="1 2" key="1">
    <citation type="submission" date="2017-12" db="EMBL/GenBank/DDBJ databases">
        <authorList>
            <person name="Pombert J.-F."/>
            <person name="Haag K.L."/>
            <person name="Ebert D."/>
        </authorList>
    </citation>
    <scope>NUCLEOTIDE SEQUENCE [LARGE SCALE GENOMIC DNA]</scope>
    <source>
        <strain evidence="1">IL-BN-2</strain>
    </source>
</reference>
<dbReference type="VEuPathDB" id="MicrosporidiaDB:CWI36_0198p0010"/>
<gene>
    <name evidence="1" type="ORF">CWI39_0655p0010</name>
</gene>
<organism evidence="1 2">
    <name type="scientific">Hamiltosporidium magnivora</name>
    <dbReference type="NCBI Taxonomy" id="148818"/>
    <lineage>
        <taxon>Eukaryota</taxon>
        <taxon>Fungi</taxon>
        <taxon>Fungi incertae sedis</taxon>
        <taxon>Microsporidia</taxon>
        <taxon>Dubosqiidae</taxon>
        <taxon>Hamiltosporidium</taxon>
    </lineage>
</organism>
<comment type="caution">
    <text evidence="1">The sequence shown here is derived from an EMBL/GenBank/DDBJ whole genome shotgun (WGS) entry which is preliminary data.</text>
</comment>
<dbReference type="Proteomes" id="UP000293045">
    <property type="component" value="Unassembled WGS sequence"/>
</dbReference>